<dbReference type="InterPro" id="IPR000572">
    <property type="entry name" value="OxRdtase_Mopterin-bd_dom"/>
</dbReference>
<dbReference type="Proteomes" id="UP000515369">
    <property type="component" value="Chromosome"/>
</dbReference>
<name>A0A7G5H347_9BACT</name>
<accession>A0A7G5H347</accession>
<dbReference type="RefSeq" id="WP_182462921.1">
    <property type="nucleotide sequence ID" value="NZ_CP059732.1"/>
</dbReference>
<dbReference type="EMBL" id="CP059732">
    <property type="protein sequence ID" value="QMW05539.1"/>
    <property type="molecule type" value="Genomic_DNA"/>
</dbReference>
<reference evidence="2 3" key="1">
    <citation type="submission" date="2020-07" db="EMBL/GenBank/DDBJ databases">
        <title>Spirosoma foliorum sp. nov., isolated from the leaves on the Nejang mountain Korea, Republic of.</title>
        <authorList>
            <person name="Ho H."/>
            <person name="Lee Y.-J."/>
            <person name="Nurcahyanto D.-A."/>
            <person name="Kim S.-G."/>
        </authorList>
    </citation>
    <scope>NUCLEOTIDE SEQUENCE [LARGE SCALE GENOMIC DNA]</scope>
    <source>
        <strain evidence="2 3">PL0136</strain>
    </source>
</reference>
<dbReference type="KEGG" id="sfol:H3H32_11935"/>
<dbReference type="Pfam" id="PF00174">
    <property type="entry name" value="Oxidored_molyb"/>
    <property type="match status" value="1"/>
</dbReference>
<gene>
    <name evidence="2" type="ORF">H3H32_11935</name>
</gene>
<sequence length="171" mass="18706">MNQPKSRNQSANRLFIAITLSFFFSTLVSRAQTVLTISGEVTKPLTLQAADLKAMPHAEVTGNDRDGKEHKYSGIPLSELLKQAGATLGSALRGENLTKYVAIKAIDGYEVIFALAEIDPEFATRTIILADAVDGAPLPQGVRPYRVVVPGEKKPARWIREVKSIEVRFAK</sequence>
<keyword evidence="3" id="KW-1185">Reference proteome</keyword>
<protein>
    <submittedName>
        <fullName evidence="2">Molybdopterin-dependent oxidoreductase</fullName>
    </submittedName>
</protein>
<feature type="domain" description="Oxidoreductase molybdopterin-binding" evidence="1">
    <location>
        <begin position="34"/>
        <end position="167"/>
    </location>
</feature>
<dbReference type="SUPFAM" id="SSF56524">
    <property type="entry name" value="Oxidoreductase molybdopterin-binding domain"/>
    <property type="match status" value="1"/>
</dbReference>
<dbReference type="AlphaFoldDB" id="A0A7G5H347"/>
<organism evidence="2 3">
    <name type="scientific">Spirosoma foliorum</name>
    <dbReference type="NCBI Taxonomy" id="2710596"/>
    <lineage>
        <taxon>Bacteria</taxon>
        <taxon>Pseudomonadati</taxon>
        <taxon>Bacteroidota</taxon>
        <taxon>Cytophagia</taxon>
        <taxon>Cytophagales</taxon>
        <taxon>Cytophagaceae</taxon>
        <taxon>Spirosoma</taxon>
    </lineage>
</organism>
<dbReference type="InterPro" id="IPR036374">
    <property type="entry name" value="OxRdtase_Mopterin-bd_sf"/>
</dbReference>
<proteinExistence type="predicted"/>
<evidence type="ECO:0000313" key="2">
    <source>
        <dbReference type="EMBL" id="QMW05539.1"/>
    </source>
</evidence>
<evidence type="ECO:0000259" key="1">
    <source>
        <dbReference type="Pfam" id="PF00174"/>
    </source>
</evidence>
<evidence type="ECO:0000313" key="3">
    <source>
        <dbReference type="Proteomes" id="UP000515369"/>
    </source>
</evidence>
<dbReference type="Gene3D" id="3.90.420.10">
    <property type="entry name" value="Oxidoreductase, molybdopterin-binding domain"/>
    <property type="match status" value="1"/>
</dbReference>